<evidence type="ECO:0000313" key="3">
    <source>
        <dbReference type="Proteomes" id="UP000585327"/>
    </source>
</evidence>
<evidence type="ECO:0000256" key="1">
    <source>
        <dbReference type="SAM" id="MobiDB-lite"/>
    </source>
</evidence>
<dbReference type="AlphaFoldDB" id="A0A838YVM4"/>
<feature type="region of interest" description="Disordered" evidence="1">
    <location>
        <begin position="65"/>
        <end position="85"/>
    </location>
</feature>
<protein>
    <submittedName>
        <fullName evidence="2">Uncharacterized protein</fullName>
    </submittedName>
</protein>
<sequence>MKFYKYFLTATLSISLSASNDPLDCAEIKSDKKRLECFDSIFFKPLETPQKPLLESPKVVKEEVPEEVVETSSKEPVENQESKFGLSQKQIEELNPKTVSNSIKTNIKKPIKLFTGKYRFELENGQIWESYTALARHQASPFKKNIKVEIEKSQMGSFWIIDISSGKRVKVKRIR</sequence>
<dbReference type="EMBL" id="JACETM010000019">
    <property type="protein sequence ID" value="MBA4724079.1"/>
    <property type="molecule type" value="Genomic_DNA"/>
</dbReference>
<proteinExistence type="predicted"/>
<organism evidence="2 3">
    <name type="scientific">SAR86 cluster bacterium</name>
    <dbReference type="NCBI Taxonomy" id="2030880"/>
    <lineage>
        <taxon>Bacteria</taxon>
        <taxon>Pseudomonadati</taxon>
        <taxon>Pseudomonadota</taxon>
        <taxon>Gammaproteobacteria</taxon>
        <taxon>SAR86 cluster</taxon>
    </lineage>
</organism>
<feature type="compositionally biased region" description="Basic and acidic residues" evidence="1">
    <location>
        <begin position="72"/>
        <end position="81"/>
    </location>
</feature>
<name>A0A838YVM4_9GAMM</name>
<gene>
    <name evidence="2" type="ORF">H2021_02560</name>
</gene>
<evidence type="ECO:0000313" key="2">
    <source>
        <dbReference type="EMBL" id="MBA4724079.1"/>
    </source>
</evidence>
<reference evidence="2 3" key="1">
    <citation type="submission" date="2020-06" db="EMBL/GenBank/DDBJ databases">
        <title>Dysbiosis in marine aquaculture revealed through microbiome analysis: reverse ecology for environmental sustainability.</title>
        <authorList>
            <person name="Haro-Moreno J.M."/>
            <person name="Coutinho F.H."/>
            <person name="Zaragoza-Solas A."/>
            <person name="Picazo A."/>
            <person name="Almagro-Moreno S."/>
            <person name="Lopez-Perez M."/>
        </authorList>
    </citation>
    <scope>NUCLEOTIDE SEQUENCE [LARGE SCALE GENOMIC DNA]</scope>
    <source>
        <strain evidence="2">MCMED-G42</strain>
    </source>
</reference>
<comment type="caution">
    <text evidence="2">The sequence shown here is derived from an EMBL/GenBank/DDBJ whole genome shotgun (WGS) entry which is preliminary data.</text>
</comment>
<accession>A0A838YVM4</accession>
<dbReference type="Proteomes" id="UP000585327">
    <property type="component" value="Unassembled WGS sequence"/>
</dbReference>